<feature type="transmembrane region" description="Helical" evidence="1">
    <location>
        <begin position="76"/>
        <end position="93"/>
    </location>
</feature>
<keyword evidence="1" id="KW-0472">Membrane</keyword>
<gene>
    <name evidence="5" type="ORF">DOS76_00595</name>
    <name evidence="4" type="ORF">DOS83_10980</name>
    <name evidence="3" type="ORF">I9026_10970</name>
</gene>
<protein>
    <submittedName>
        <fullName evidence="4">Tripartite tricarboxylate transporter TctB family protein</fullName>
    </submittedName>
</protein>
<evidence type="ECO:0000313" key="8">
    <source>
        <dbReference type="Proteomes" id="UP000597038"/>
    </source>
</evidence>
<keyword evidence="1" id="KW-1133">Transmembrane helix</keyword>
<reference evidence="3 8" key="2">
    <citation type="submission" date="2020-12" db="EMBL/GenBank/DDBJ databases">
        <title>Genomic analysis of Staphylococcus felis from a cat with skin infection.</title>
        <authorList>
            <person name="Aslantas O."/>
            <person name="Keskin O."/>
            <person name="Buyukaltay K."/>
            <person name="Gullu Yucetepe A."/>
        </authorList>
    </citation>
    <scope>NUCLEOTIDE SEQUENCE [LARGE SCALE GENOMIC DNA]</scope>
    <source>
        <strain evidence="3 8">HARRANVET</strain>
    </source>
</reference>
<evidence type="ECO:0000313" key="6">
    <source>
        <dbReference type="Proteomes" id="UP000256337"/>
    </source>
</evidence>
<dbReference type="Proteomes" id="UP000256337">
    <property type="component" value="Unassembled WGS sequence"/>
</dbReference>
<dbReference type="Pfam" id="PF07331">
    <property type="entry name" value="TctB"/>
    <property type="match status" value="1"/>
</dbReference>
<feature type="domain" description="DUF1468" evidence="2">
    <location>
        <begin position="5"/>
        <end position="147"/>
    </location>
</feature>
<dbReference type="EMBL" id="QKXQ01000518">
    <property type="protein sequence ID" value="REH91843.1"/>
    <property type="molecule type" value="Genomic_DNA"/>
</dbReference>
<dbReference type="KEGG" id="sfq:C7J90_04500"/>
<keyword evidence="8" id="KW-1185">Reference proteome</keyword>
<feature type="transmembrane region" description="Helical" evidence="1">
    <location>
        <begin position="99"/>
        <end position="117"/>
    </location>
</feature>
<evidence type="ECO:0000313" key="7">
    <source>
        <dbReference type="Proteomes" id="UP000256562"/>
    </source>
</evidence>
<dbReference type="EMBL" id="QKYD01000014">
    <property type="protein sequence ID" value="REI25283.1"/>
    <property type="molecule type" value="Genomic_DNA"/>
</dbReference>
<dbReference type="OrthoDB" id="5870591at2"/>
<keyword evidence="1" id="KW-0812">Transmembrane</keyword>
<feature type="transmembrane region" description="Helical" evidence="1">
    <location>
        <begin position="37"/>
        <end position="55"/>
    </location>
</feature>
<feature type="transmembrane region" description="Helical" evidence="1">
    <location>
        <begin position="7"/>
        <end position="25"/>
    </location>
</feature>
<dbReference type="AlphaFoldDB" id="A0A2K3ZBE5"/>
<comment type="caution">
    <text evidence="4">The sequence shown here is derived from an EMBL/GenBank/DDBJ whole genome shotgun (WGS) entry which is preliminary data.</text>
</comment>
<reference evidence="6 7" key="1">
    <citation type="journal article" date="2018" name="Vet. Microbiol.">
        <title>Characterisation of Staphylococcus felis isolated from cats using whole genome sequencing.</title>
        <authorList>
            <person name="Worthing K."/>
            <person name="Pang S."/>
            <person name="Trott D.J."/>
            <person name="Abraham S."/>
            <person name="Coombs G.W."/>
            <person name="Jordan D."/>
            <person name="McIntyre L."/>
            <person name="Davies M.R."/>
            <person name="Norris J."/>
        </authorList>
    </citation>
    <scope>NUCLEOTIDE SEQUENCE [LARGE SCALE GENOMIC DNA]</scope>
    <source>
        <strain evidence="5 6">F25</strain>
        <strain evidence="4 7">F9</strain>
    </source>
</reference>
<name>A0A2K3ZBE5_9STAP</name>
<dbReference type="Proteomes" id="UP000256562">
    <property type="component" value="Unassembled WGS sequence"/>
</dbReference>
<accession>A0A2K3ZBE5</accession>
<evidence type="ECO:0000313" key="5">
    <source>
        <dbReference type="EMBL" id="REI25283.1"/>
    </source>
</evidence>
<feature type="transmembrane region" description="Helical" evidence="1">
    <location>
        <begin position="124"/>
        <end position="146"/>
    </location>
</feature>
<evidence type="ECO:0000256" key="1">
    <source>
        <dbReference type="SAM" id="Phobius"/>
    </source>
</evidence>
<dbReference type="RefSeq" id="WP_103209450.1">
    <property type="nucleotide sequence ID" value="NZ_CAJUZQ010000012.1"/>
</dbReference>
<evidence type="ECO:0000313" key="3">
    <source>
        <dbReference type="EMBL" id="MBH9581893.1"/>
    </source>
</evidence>
<evidence type="ECO:0000313" key="4">
    <source>
        <dbReference type="EMBL" id="REH91843.1"/>
    </source>
</evidence>
<dbReference type="GeneID" id="48057475"/>
<organism evidence="4 7">
    <name type="scientific">Staphylococcus felis</name>
    <dbReference type="NCBI Taxonomy" id="46127"/>
    <lineage>
        <taxon>Bacteria</taxon>
        <taxon>Bacillati</taxon>
        <taxon>Bacillota</taxon>
        <taxon>Bacilli</taxon>
        <taxon>Bacillales</taxon>
        <taxon>Staphylococcaceae</taxon>
        <taxon>Staphylococcus</taxon>
    </lineage>
</organism>
<proteinExistence type="predicted"/>
<sequence>MVRLIAPIVMLSIGIIYFILSLNVQISHIGHPHSPKFFPVLIATILIIMSLIYFFQELRQNDQTFESLKVLFSGIVLKRILATCLMILVYALIFERIGFLISTILFLGSIMFLINGIKHWLKNVLVAIIFSGVAWYTFSVLLNVSLP</sequence>
<evidence type="ECO:0000259" key="2">
    <source>
        <dbReference type="Pfam" id="PF07331"/>
    </source>
</evidence>
<dbReference type="InterPro" id="IPR009936">
    <property type="entry name" value="DUF1468"/>
</dbReference>
<dbReference type="Proteomes" id="UP000597038">
    <property type="component" value="Unassembled WGS sequence"/>
</dbReference>
<dbReference type="EMBL" id="JAEDAQ010000022">
    <property type="protein sequence ID" value="MBH9581893.1"/>
    <property type="molecule type" value="Genomic_DNA"/>
</dbReference>